<evidence type="ECO:0000256" key="1">
    <source>
        <dbReference type="SAM" id="Phobius"/>
    </source>
</evidence>
<dbReference type="AlphaFoldDB" id="A0A0A1GST0"/>
<dbReference type="Pfam" id="PF11797">
    <property type="entry name" value="WxLIP_HBD"/>
    <property type="match status" value="1"/>
</dbReference>
<evidence type="ECO:0000256" key="2">
    <source>
        <dbReference type="SAM" id="SignalP"/>
    </source>
</evidence>
<dbReference type="Pfam" id="PF06030">
    <property type="entry name" value="WxLIP_PGBD"/>
    <property type="match status" value="1"/>
</dbReference>
<evidence type="ECO:0000313" key="6">
    <source>
        <dbReference type="Proteomes" id="UP000031620"/>
    </source>
</evidence>
<evidence type="ECO:0000259" key="3">
    <source>
        <dbReference type="Pfam" id="PF06030"/>
    </source>
</evidence>
<accession>A0A0A1GST0</accession>
<feature type="domain" description="WxL Interacting Protein host binding" evidence="4">
    <location>
        <begin position="161"/>
        <end position="297"/>
    </location>
</feature>
<feature type="chain" id="PRO_5009752205" evidence="2">
    <location>
        <begin position="26"/>
        <end position="356"/>
    </location>
</feature>
<gene>
    <name evidence="5" type="ORF">LOOC260_108070</name>
</gene>
<feature type="transmembrane region" description="Helical" evidence="1">
    <location>
        <begin position="308"/>
        <end position="329"/>
    </location>
</feature>
<dbReference type="RefSeq" id="WP_041093177.1">
    <property type="nucleotide sequence ID" value="NZ_AP014680.1"/>
</dbReference>
<dbReference type="HOGENOM" id="CLU_051987_1_0_9"/>
<reference evidence="5 6" key="1">
    <citation type="submission" date="2014-11" db="EMBL/GenBank/DDBJ databases">
        <title>Complete genome sequence and analysis of Lactobacillus hokkaidonensis LOOC260T.</title>
        <authorList>
            <person name="Tanizawa Y."/>
            <person name="Tohno M."/>
            <person name="Kaminuma E."/>
            <person name="Nakamura Y."/>
            <person name="Arita M."/>
        </authorList>
    </citation>
    <scope>NUCLEOTIDE SEQUENCE [LARGE SCALE GENOMIC DNA]</scope>
    <source>
        <strain evidence="5 6">LOOC260</strain>
    </source>
</reference>
<evidence type="ECO:0000259" key="4">
    <source>
        <dbReference type="Pfam" id="PF11797"/>
    </source>
</evidence>
<keyword evidence="1" id="KW-1133">Transmembrane helix</keyword>
<name>A0A0A1GST0_9LACO</name>
<keyword evidence="2" id="KW-0732">Signal</keyword>
<dbReference type="EMBL" id="AP014680">
    <property type="protein sequence ID" value="BAP85347.1"/>
    <property type="molecule type" value="Genomic_DNA"/>
</dbReference>
<evidence type="ECO:0000313" key="5">
    <source>
        <dbReference type="EMBL" id="BAP85347.1"/>
    </source>
</evidence>
<proteinExistence type="predicted"/>
<dbReference type="KEGG" id="lho:LOOC260_108070"/>
<feature type="signal peptide" evidence="2">
    <location>
        <begin position="1"/>
        <end position="25"/>
    </location>
</feature>
<dbReference type="InterPro" id="IPR021759">
    <property type="entry name" value="WxLIP_HBD"/>
</dbReference>
<dbReference type="InterPro" id="IPR010317">
    <property type="entry name" value="WxLIP_PGBD"/>
</dbReference>
<keyword evidence="1" id="KW-0472">Membrane</keyword>
<keyword evidence="1" id="KW-0812">Transmembrane</keyword>
<dbReference type="STRING" id="1291742.LOOC260_108070"/>
<dbReference type="Proteomes" id="UP000031620">
    <property type="component" value="Chromosome"/>
</dbReference>
<feature type="domain" description="WxL Interacting Protein peptidoglycan binding" evidence="3">
    <location>
        <begin position="30"/>
        <end position="148"/>
    </location>
</feature>
<sequence length="356" mass="39850">MRRKFWLVTMLAAMLGLFLSIPVFADQITFGVQTHLPASQVDKSVNYYDLKLTPGATETATVTVSNNTTKEVRIKPKVTTATTNLNGVVEYSKSAKSDKTLKYKMSDYVKPTQKEIVLKAKESKELTLEFKMPDKQFKGVMAGGLQLQDQNALAKKNKAKSGTSVQNQYAYMIGLVMQQSTKKVTPQLKMGSVTATQENYRNTINTKLRNVTPTYVNKLSVNAKVKKQGSDKVVYSQKSKNMQMAPNSGFEFPLRLNGQKLKAGDYTMDIVAKSKGHTWHFTKGFTISADKANNLNKKDVSIKTDYTWLYITLGFVGLAVIGLIIWWIMRKKMKAQAAENAALKAKLEDKSENDHE</sequence>
<protein>
    <submittedName>
        <fullName evidence="5">Cell surface protein</fullName>
    </submittedName>
</protein>
<organism evidence="5 6">
    <name type="scientific">Paucilactobacillus hokkaidonensis JCM 18461</name>
    <dbReference type="NCBI Taxonomy" id="1291742"/>
    <lineage>
        <taxon>Bacteria</taxon>
        <taxon>Bacillati</taxon>
        <taxon>Bacillota</taxon>
        <taxon>Bacilli</taxon>
        <taxon>Lactobacillales</taxon>
        <taxon>Lactobacillaceae</taxon>
        <taxon>Paucilactobacillus</taxon>
    </lineage>
</organism>